<evidence type="ECO:0000313" key="4">
    <source>
        <dbReference type="Proteomes" id="UP000674318"/>
    </source>
</evidence>
<dbReference type="Proteomes" id="UP000674318">
    <property type="component" value="Unassembled WGS sequence"/>
</dbReference>
<protein>
    <submittedName>
        <fullName evidence="3">Uncharacterized protein</fullName>
    </submittedName>
</protein>
<dbReference type="GeneID" id="94287937"/>
<dbReference type="KEGG" id="phet:94287937"/>
<feature type="transmembrane region" description="Helical" evidence="2">
    <location>
        <begin position="54"/>
        <end position="71"/>
    </location>
</feature>
<evidence type="ECO:0000313" key="3">
    <source>
        <dbReference type="EMBL" id="KAG5493982.1"/>
    </source>
</evidence>
<feature type="transmembrane region" description="Helical" evidence="2">
    <location>
        <begin position="12"/>
        <end position="34"/>
    </location>
</feature>
<dbReference type="RefSeq" id="XP_067754017.1">
    <property type="nucleotide sequence ID" value="XM_067897860.1"/>
</dbReference>
<keyword evidence="2" id="KW-0472">Membrane</keyword>
<name>A0A836HWW3_9TRYP</name>
<accession>A0A836HWW3</accession>
<keyword evidence="4" id="KW-1185">Reference proteome</keyword>
<organism evidence="3 4">
    <name type="scientific">Porcisia hertigi</name>
    <dbReference type="NCBI Taxonomy" id="2761500"/>
    <lineage>
        <taxon>Eukaryota</taxon>
        <taxon>Discoba</taxon>
        <taxon>Euglenozoa</taxon>
        <taxon>Kinetoplastea</taxon>
        <taxon>Metakinetoplastina</taxon>
        <taxon>Trypanosomatida</taxon>
        <taxon>Trypanosomatidae</taxon>
        <taxon>Leishmaniinae</taxon>
        <taxon>Porcisia</taxon>
    </lineage>
</organism>
<feature type="compositionally biased region" description="Gly residues" evidence="1">
    <location>
        <begin position="123"/>
        <end position="133"/>
    </location>
</feature>
<dbReference type="PANTHER" id="PTHR39668:SF2">
    <property type="match status" value="1"/>
</dbReference>
<dbReference type="PANTHER" id="PTHR39668">
    <property type="entry name" value="HYPOTHETICAL TRANSMEMBRANE PROTEIN L6586.03-RELATED"/>
    <property type="match status" value="1"/>
</dbReference>
<keyword evidence="2" id="KW-1133">Transmembrane helix</keyword>
<reference evidence="3 4" key="1">
    <citation type="submission" date="2021-02" db="EMBL/GenBank/DDBJ databases">
        <title>Porcisia hertigi Genome sequencing and assembly.</title>
        <authorList>
            <person name="Almutairi H."/>
            <person name="Gatherer D."/>
        </authorList>
    </citation>
    <scope>NUCLEOTIDE SEQUENCE [LARGE SCALE GENOMIC DNA]</scope>
    <source>
        <strain evidence="3 4">C119</strain>
    </source>
</reference>
<proteinExistence type="predicted"/>
<sequence length="133" mass="14575">MGFGTRSCMVFCYLNAVCAVFISHMFNIGINSMSVVSSINKWDRQEKARACRNAGVLYLILAVAVTVKDVIDTRRERRMGRGASQRMAGYVSTDRTTLAAELEPLLQRRADASGGRVRRSDGARGGGYGSTFL</sequence>
<dbReference type="AlphaFoldDB" id="A0A836HWW3"/>
<evidence type="ECO:0000256" key="2">
    <source>
        <dbReference type="SAM" id="Phobius"/>
    </source>
</evidence>
<dbReference type="OrthoDB" id="272020at2759"/>
<feature type="region of interest" description="Disordered" evidence="1">
    <location>
        <begin position="111"/>
        <end position="133"/>
    </location>
</feature>
<dbReference type="EMBL" id="JAFJZO010000034">
    <property type="protein sequence ID" value="KAG5493982.1"/>
    <property type="molecule type" value="Genomic_DNA"/>
</dbReference>
<evidence type="ECO:0000256" key="1">
    <source>
        <dbReference type="SAM" id="MobiDB-lite"/>
    </source>
</evidence>
<keyword evidence="2" id="KW-0812">Transmembrane</keyword>
<gene>
    <name evidence="3" type="ORF">JKF63_01815</name>
</gene>
<comment type="caution">
    <text evidence="3">The sequence shown here is derived from an EMBL/GenBank/DDBJ whole genome shotgun (WGS) entry which is preliminary data.</text>
</comment>